<protein>
    <submittedName>
        <fullName evidence="2">Uncharacterized protein</fullName>
    </submittedName>
</protein>
<reference evidence="2 3" key="1">
    <citation type="submission" date="2019-06" db="EMBL/GenBank/DDBJ databases">
        <title>Genome Sequence of the Brown Rot Fungal Pathogen Monilinia fructicola.</title>
        <authorList>
            <person name="De Miccolis Angelini R.M."/>
            <person name="Landi L."/>
            <person name="Abate D."/>
            <person name="Pollastro S."/>
            <person name="Romanazzi G."/>
            <person name="Faretra F."/>
        </authorList>
    </citation>
    <scope>NUCLEOTIDE SEQUENCE [LARGE SCALE GENOMIC DNA]</scope>
    <source>
        <strain evidence="2 3">Mfrc123</strain>
    </source>
</reference>
<dbReference type="VEuPathDB" id="FungiDB:MFRU_004g04240"/>
<dbReference type="Proteomes" id="UP000322873">
    <property type="component" value="Unassembled WGS sequence"/>
</dbReference>
<gene>
    <name evidence="2" type="ORF">EYC84_001313</name>
</gene>
<evidence type="ECO:0000313" key="2">
    <source>
        <dbReference type="EMBL" id="KAA8569730.1"/>
    </source>
</evidence>
<evidence type="ECO:0000256" key="1">
    <source>
        <dbReference type="SAM" id="MobiDB-lite"/>
    </source>
</evidence>
<comment type="caution">
    <text evidence="2">The sequence shown here is derived from an EMBL/GenBank/DDBJ whole genome shotgun (WGS) entry which is preliminary data.</text>
</comment>
<feature type="compositionally biased region" description="Pro residues" evidence="1">
    <location>
        <begin position="1"/>
        <end position="19"/>
    </location>
</feature>
<evidence type="ECO:0000313" key="3">
    <source>
        <dbReference type="Proteomes" id="UP000322873"/>
    </source>
</evidence>
<organism evidence="2 3">
    <name type="scientific">Monilinia fructicola</name>
    <name type="common">Brown rot fungus</name>
    <name type="synonym">Ciboria fructicola</name>
    <dbReference type="NCBI Taxonomy" id="38448"/>
    <lineage>
        <taxon>Eukaryota</taxon>
        <taxon>Fungi</taxon>
        <taxon>Dikarya</taxon>
        <taxon>Ascomycota</taxon>
        <taxon>Pezizomycotina</taxon>
        <taxon>Leotiomycetes</taxon>
        <taxon>Helotiales</taxon>
        <taxon>Sclerotiniaceae</taxon>
        <taxon>Monilinia</taxon>
    </lineage>
</organism>
<accession>A0A5M9JM37</accession>
<name>A0A5M9JM37_MONFR</name>
<dbReference type="EMBL" id="VICG01000008">
    <property type="protein sequence ID" value="KAA8569730.1"/>
    <property type="molecule type" value="Genomic_DNA"/>
</dbReference>
<dbReference type="AlphaFoldDB" id="A0A5M9JM37"/>
<proteinExistence type="predicted"/>
<feature type="compositionally biased region" description="Polar residues" evidence="1">
    <location>
        <begin position="20"/>
        <end position="30"/>
    </location>
</feature>
<keyword evidence="3" id="KW-1185">Reference proteome</keyword>
<feature type="region of interest" description="Disordered" evidence="1">
    <location>
        <begin position="1"/>
        <end position="40"/>
    </location>
</feature>
<sequence length="242" mass="27448">MTTPSPPPTTSMPRPPAPPNGQTTTFTFTSPLVPWESPPPQDHRLTLTIDPSAQEWKISLSASLPQNIPPDSPEAQTLVAQSLANQVAAGVQYTLHIQRRFWTRGGIQEWVHRMVGLNVLVNEVARGEFGAGLEVRWRIRGEFRQQWEWTEVSRRDRTLAPLGMREPEEAAWVADWSFGGLEEIWIRGEGMCTSEKKTTVIVTTNKSSWHTTSMQNLMIQGYIHTNPHLELYPLFSTHAYHE</sequence>